<organism evidence="1">
    <name type="scientific">Amphimedon queenslandica</name>
    <name type="common">Sponge</name>
    <dbReference type="NCBI Taxonomy" id="400682"/>
    <lineage>
        <taxon>Eukaryota</taxon>
        <taxon>Metazoa</taxon>
        <taxon>Porifera</taxon>
        <taxon>Demospongiae</taxon>
        <taxon>Heteroscleromorpha</taxon>
        <taxon>Haplosclerida</taxon>
        <taxon>Niphatidae</taxon>
        <taxon>Amphimedon</taxon>
    </lineage>
</organism>
<dbReference type="InParanoid" id="A0A1X7VWV8"/>
<reference evidence="1" key="1">
    <citation type="submission" date="2017-05" db="UniProtKB">
        <authorList>
            <consortium name="EnsemblMetazoa"/>
        </authorList>
    </citation>
    <scope>IDENTIFICATION</scope>
</reference>
<name>A0A1X7VWV8_AMPQE</name>
<dbReference type="AlphaFoldDB" id="A0A1X7VWV8"/>
<sequence length="252" mass="28299">MDAAALRSGHRAVATGRMKEVGDAVAAATEPDVIKLEQWKRGSNATLSAVEKFTYLQALIEGKARDAIAGLPLTEVNYTVAIGLSKKWFGDKERAKVAHMEERMIMESVLSDNHIFDLRRLYHKNERNVGSLEALGLGVDAYGALLTPIVVKRLQPELRLNLGRKVTTDDWKLYNIMRVFLEELEAKERASLPKQPWNSHSQLPQKHSRDFPTRTFFGGRESGCCSCKQYDHAPADCISVITHKARKAIIRE</sequence>
<dbReference type="InterPro" id="IPR005312">
    <property type="entry name" value="DUF1759"/>
</dbReference>
<dbReference type="EnsemblMetazoa" id="Aqu2.1.44350_001">
    <property type="protein sequence ID" value="Aqu2.1.44350_001"/>
    <property type="gene ID" value="Aqu2.1.44350"/>
</dbReference>
<dbReference type="Pfam" id="PF03564">
    <property type="entry name" value="DUF1759"/>
    <property type="match status" value="1"/>
</dbReference>
<proteinExistence type="predicted"/>
<dbReference type="OrthoDB" id="5989166at2759"/>
<evidence type="ECO:0008006" key="2">
    <source>
        <dbReference type="Google" id="ProtNLM"/>
    </source>
</evidence>
<evidence type="ECO:0000313" key="1">
    <source>
        <dbReference type="EnsemblMetazoa" id="Aqu2.1.44350_001"/>
    </source>
</evidence>
<protein>
    <recommendedName>
        <fullName evidence="2">Peptidase aspartic putative domain-containing protein</fullName>
    </recommendedName>
</protein>
<accession>A0A1X7VWV8</accession>